<reference evidence="1 2" key="1">
    <citation type="submission" date="2024-01" db="EMBL/GenBank/DDBJ databases">
        <title>The genomes of 5 underutilized Papilionoideae crops provide insights into root nodulation and disease resistanc.</title>
        <authorList>
            <person name="Jiang F."/>
        </authorList>
    </citation>
    <scope>NUCLEOTIDE SEQUENCE [LARGE SCALE GENOMIC DNA]</scope>
    <source>
        <strain evidence="1">JINMINGXINNONG_FW02</strain>
        <tissue evidence="1">Leaves</tissue>
    </source>
</reference>
<organism evidence="1 2">
    <name type="scientific">Phaseolus coccineus</name>
    <name type="common">Scarlet runner bean</name>
    <name type="synonym">Phaseolus multiflorus</name>
    <dbReference type="NCBI Taxonomy" id="3886"/>
    <lineage>
        <taxon>Eukaryota</taxon>
        <taxon>Viridiplantae</taxon>
        <taxon>Streptophyta</taxon>
        <taxon>Embryophyta</taxon>
        <taxon>Tracheophyta</taxon>
        <taxon>Spermatophyta</taxon>
        <taxon>Magnoliopsida</taxon>
        <taxon>eudicotyledons</taxon>
        <taxon>Gunneridae</taxon>
        <taxon>Pentapetalae</taxon>
        <taxon>rosids</taxon>
        <taxon>fabids</taxon>
        <taxon>Fabales</taxon>
        <taxon>Fabaceae</taxon>
        <taxon>Papilionoideae</taxon>
        <taxon>50 kb inversion clade</taxon>
        <taxon>NPAAA clade</taxon>
        <taxon>indigoferoid/millettioid clade</taxon>
        <taxon>Phaseoleae</taxon>
        <taxon>Phaseolus</taxon>
    </lineage>
</organism>
<keyword evidence="2" id="KW-1185">Reference proteome</keyword>
<evidence type="ECO:0000313" key="2">
    <source>
        <dbReference type="Proteomes" id="UP001374584"/>
    </source>
</evidence>
<evidence type="ECO:0000313" key="1">
    <source>
        <dbReference type="EMBL" id="KAK7368741.1"/>
    </source>
</evidence>
<dbReference type="Proteomes" id="UP001374584">
    <property type="component" value="Unassembled WGS sequence"/>
</dbReference>
<proteinExistence type="predicted"/>
<sequence length="180" mass="20892">MAVEKEKLQEESVIRRFYQIILSWDYFALLKEFKKQKNSEKKGTAKSTLVKLQNWYTDVDDYIATYEPLIFDEAKSQIIKEKEEEEDDFHFIEFPCEINVGESISQNDLLLLSKDKFVDGKRLPTVYAFALLCSLSTIAWEYLAIRTIGCLPYKDLILSAVGENCGTEVEGWKIPTPLRE</sequence>
<dbReference type="EMBL" id="JAYMYR010000004">
    <property type="protein sequence ID" value="KAK7368741.1"/>
    <property type="molecule type" value="Genomic_DNA"/>
</dbReference>
<accession>A0AAN9NAD8</accession>
<protein>
    <submittedName>
        <fullName evidence="1">Uncharacterized protein</fullName>
    </submittedName>
</protein>
<name>A0AAN9NAD8_PHACN</name>
<gene>
    <name evidence="1" type="ORF">VNO80_10771</name>
</gene>
<dbReference type="AlphaFoldDB" id="A0AAN9NAD8"/>
<comment type="caution">
    <text evidence="1">The sequence shown here is derived from an EMBL/GenBank/DDBJ whole genome shotgun (WGS) entry which is preliminary data.</text>
</comment>